<dbReference type="EMBL" id="KN824889">
    <property type="protein sequence ID" value="KIK98552.1"/>
    <property type="molecule type" value="Genomic_DNA"/>
</dbReference>
<dbReference type="Proteomes" id="UP000054538">
    <property type="component" value="Unassembled WGS sequence"/>
</dbReference>
<accession>A0A0D0DJH5</accession>
<evidence type="ECO:0000313" key="2">
    <source>
        <dbReference type="Proteomes" id="UP000054538"/>
    </source>
</evidence>
<sequence>MLVSVWFQDLPCDGKVISQNNRTVHQPVGHIIHLDWRIPTFMSAVSCLRGPVGTSPNQGQTCSLSHNAKLHLSSSPLSRIAIPGLKALITPFRIVSHSAHAVARAHVECS</sequence>
<keyword evidence="2" id="KW-1185">Reference proteome</keyword>
<protein>
    <submittedName>
        <fullName evidence="1">Unplaced genomic scaffold scaffold_67, whole genome shotgun sequence</fullName>
    </submittedName>
</protein>
<proteinExistence type="predicted"/>
<evidence type="ECO:0000313" key="1">
    <source>
        <dbReference type="EMBL" id="KIK98552.1"/>
    </source>
</evidence>
<dbReference type="InParanoid" id="A0A0D0DJH5"/>
<reference evidence="1 2" key="1">
    <citation type="submission" date="2014-04" db="EMBL/GenBank/DDBJ databases">
        <authorList>
            <consortium name="DOE Joint Genome Institute"/>
            <person name="Kuo A."/>
            <person name="Kohler A."/>
            <person name="Jargeat P."/>
            <person name="Nagy L.G."/>
            <person name="Floudas D."/>
            <person name="Copeland A."/>
            <person name="Barry K.W."/>
            <person name="Cichocki N."/>
            <person name="Veneault-Fourrey C."/>
            <person name="LaButti K."/>
            <person name="Lindquist E.A."/>
            <person name="Lipzen A."/>
            <person name="Lundell T."/>
            <person name="Morin E."/>
            <person name="Murat C."/>
            <person name="Sun H."/>
            <person name="Tunlid A."/>
            <person name="Henrissat B."/>
            <person name="Grigoriev I.V."/>
            <person name="Hibbett D.S."/>
            <person name="Martin F."/>
            <person name="Nordberg H.P."/>
            <person name="Cantor M.N."/>
            <person name="Hua S.X."/>
        </authorList>
    </citation>
    <scope>NUCLEOTIDE SEQUENCE [LARGE SCALE GENOMIC DNA]</scope>
    <source>
        <strain evidence="1 2">Ve08.2h10</strain>
    </source>
</reference>
<reference evidence="2" key="2">
    <citation type="submission" date="2015-01" db="EMBL/GenBank/DDBJ databases">
        <title>Evolutionary Origins and Diversification of the Mycorrhizal Mutualists.</title>
        <authorList>
            <consortium name="DOE Joint Genome Institute"/>
            <consortium name="Mycorrhizal Genomics Consortium"/>
            <person name="Kohler A."/>
            <person name="Kuo A."/>
            <person name="Nagy L.G."/>
            <person name="Floudas D."/>
            <person name="Copeland A."/>
            <person name="Barry K.W."/>
            <person name="Cichocki N."/>
            <person name="Veneault-Fourrey C."/>
            <person name="LaButti K."/>
            <person name="Lindquist E.A."/>
            <person name="Lipzen A."/>
            <person name="Lundell T."/>
            <person name="Morin E."/>
            <person name="Murat C."/>
            <person name="Riley R."/>
            <person name="Ohm R."/>
            <person name="Sun H."/>
            <person name="Tunlid A."/>
            <person name="Henrissat B."/>
            <person name="Grigoriev I.V."/>
            <person name="Hibbett D.S."/>
            <person name="Martin F."/>
        </authorList>
    </citation>
    <scope>NUCLEOTIDE SEQUENCE [LARGE SCALE GENOMIC DNA]</scope>
    <source>
        <strain evidence="2">Ve08.2h10</strain>
    </source>
</reference>
<organism evidence="1 2">
    <name type="scientific">Paxillus rubicundulus Ve08.2h10</name>
    <dbReference type="NCBI Taxonomy" id="930991"/>
    <lineage>
        <taxon>Eukaryota</taxon>
        <taxon>Fungi</taxon>
        <taxon>Dikarya</taxon>
        <taxon>Basidiomycota</taxon>
        <taxon>Agaricomycotina</taxon>
        <taxon>Agaricomycetes</taxon>
        <taxon>Agaricomycetidae</taxon>
        <taxon>Boletales</taxon>
        <taxon>Paxilineae</taxon>
        <taxon>Paxillaceae</taxon>
        <taxon>Paxillus</taxon>
    </lineage>
</organism>
<name>A0A0D0DJH5_9AGAM</name>
<gene>
    <name evidence="1" type="ORF">PAXRUDRAFT_671819</name>
</gene>
<dbReference type="HOGENOM" id="CLU_2171861_0_0_1"/>
<dbReference type="AlphaFoldDB" id="A0A0D0DJH5"/>